<dbReference type="AlphaFoldDB" id="A0A565BIG4"/>
<protein>
    <submittedName>
        <fullName evidence="1">Uncharacterized protein</fullName>
    </submittedName>
</protein>
<organism evidence="1 2">
    <name type="scientific">Arabis nemorensis</name>
    <dbReference type="NCBI Taxonomy" id="586526"/>
    <lineage>
        <taxon>Eukaryota</taxon>
        <taxon>Viridiplantae</taxon>
        <taxon>Streptophyta</taxon>
        <taxon>Embryophyta</taxon>
        <taxon>Tracheophyta</taxon>
        <taxon>Spermatophyta</taxon>
        <taxon>Magnoliopsida</taxon>
        <taxon>eudicotyledons</taxon>
        <taxon>Gunneridae</taxon>
        <taxon>Pentapetalae</taxon>
        <taxon>rosids</taxon>
        <taxon>malvids</taxon>
        <taxon>Brassicales</taxon>
        <taxon>Brassicaceae</taxon>
        <taxon>Arabideae</taxon>
        <taxon>Arabis</taxon>
    </lineage>
</organism>
<dbReference type="OrthoDB" id="1737404at2759"/>
<dbReference type="Proteomes" id="UP000489600">
    <property type="component" value="Unassembled WGS sequence"/>
</dbReference>
<accession>A0A565BIG4</accession>
<reference evidence="1" key="1">
    <citation type="submission" date="2019-07" db="EMBL/GenBank/DDBJ databases">
        <authorList>
            <person name="Dittberner H."/>
        </authorList>
    </citation>
    <scope>NUCLEOTIDE SEQUENCE [LARGE SCALE GENOMIC DNA]</scope>
</reference>
<gene>
    <name evidence="1" type="ORF">ANE_LOCUS11591</name>
</gene>
<keyword evidence="2" id="KW-1185">Reference proteome</keyword>
<dbReference type="EMBL" id="CABITT030000004">
    <property type="protein sequence ID" value="VVB01147.1"/>
    <property type="molecule type" value="Genomic_DNA"/>
</dbReference>
<sequence length="97" mass="10945">MQMVVAHGGLDVRICKLGVVDLPDNPDGETEELAMMNALKANRHIHNKRRELLQRSRITGLEVEGIMKDLSPLMFEDFVKPFQIDADEEEPSELSAN</sequence>
<evidence type="ECO:0000313" key="2">
    <source>
        <dbReference type="Proteomes" id="UP000489600"/>
    </source>
</evidence>
<evidence type="ECO:0000313" key="1">
    <source>
        <dbReference type="EMBL" id="VVB01147.1"/>
    </source>
</evidence>
<proteinExistence type="predicted"/>
<comment type="caution">
    <text evidence="1">The sequence shown here is derived from an EMBL/GenBank/DDBJ whole genome shotgun (WGS) entry which is preliminary data.</text>
</comment>
<name>A0A565BIG4_9BRAS</name>